<sequence length="108" mass="12372">MTFLERAIKWYFSRMSYEEKAALLDRSVEYFLAGMSPQEKQDLLERVAAKLLDDVEIKDLLPSLLAMMWKRVGSDAERANILEKTFKFASVTGGKISDTMASALKRFL</sequence>
<protein>
    <submittedName>
        <fullName evidence="1">Uncharacterized protein</fullName>
    </submittedName>
</protein>
<dbReference type="EMBL" id="DF820455">
    <property type="protein sequence ID" value="GAK49855.1"/>
    <property type="molecule type" value="Genomic_DNA"/>
</dbReference>
<organism evidence="1">
    <name type="scientific">Candidatus Moduliflexus flocculans</name>
    <dbReference type="NCBI Taxonomy" id="1499966"/>
    <lineage>
        <taxon>Bacteria</taxon>
        <taxon>Candidatus Moduliflexota</taxon>
        <taxon>Candidatus Moduliflexia</taxon>
        <taxon>Candidatus Moduliflexales</taxon>
        <taxon>Candidatus Moduliflexaceae</taxon>
    </lineage>
</organism>
<evidence type="ECO:0000313" key="2">
    <source>
        <dbReference type="Proteomes" id="UP000030700"/>
    </source>
</evidence>
<name>A0A0S6VVH7_9BACT</name>
<reference evidence="1" key="1">
    <citation type="journal article" date="2015" name="PeerJ">
        <title>First genomic representation of candidate bacterial phylum KSB3 points to enhanced environmental sensing as a trigger of wastewater bulking.</title>
        <authorList>
            <person name="Sekiguchi Y."/>
            <person name="Ohashi A."/>
            <person name="Parks D.H."/>
            <person name="Yamauchi T."/>
            <person name="Tyson G.W."/>
            <person name="Hugenholtz P."/>
        </authorList>
    </citation>
    <scope>NUCLEOTIDE SEQUENCE [LARGE SCALE GENOMIC DNA]</scope>
</reference>
<dbReference type="HOGENOM" id="CLU_2191811_0_0_0"/>
<gene>
    <name evidence="1" type="ORF">U14_01079</name>
</gene>
<evidence type="ECO:0000313" key="1">
    <source>
        <dbReference type="EMBL" id="GAK49855.1"/>
    </source>
</evidence>
<proteinExistence type="predicted"/>
<dbReference type="Proteomes" id="UP000030700">
    <property type="component" value="Unassembled WGS sequence"/>
</dbReference>
<dbReference type="STRING" id="1499966.U14_01079"/>
<dbReference type="AlphaFoldDB" id="A0A0S6VVH7"/>
<keyword evidence="2" id="KW-1185">Reference proteome</keyword>
<accession>A0A0S6VVH7</accession>